<name>A0ABD7GI62_EGGLN</name>
<organism evidence="1 2">
    <name type="scientific">Eggerthella lenta</name>
    <name type="common">Eubacterium lentum</name>
    <dbReference type="NCBI Taxonomy" id="84112"/>
    <lineage>
        <taxon>Bacteria</taxon>
        <taxon>Bacillati</taxon>
        <taxon>Actinomycetota</taxon>
        <taxon>Coriobacteriia</taxon>
        <taxon>Eggerthellales</taxon>
        <taxon>Eggerthellaceae</taxon>
        <taxon>Eggerthella</taxon>
    </lineage>
</organism>
<protein>
    <submittedName>
        <fullName evidence="1">Uncharacterized protein</fullName>
    </submittedName>
</protein>
<reference evidence="1 2" key="1">
    <citation type="journal article" date="2018" name="Elife">
        <title>Discovery and characterization of a prevalent human gut bacterial enzyme sufficient for the inactivation of a family of plant toxins.</title>
        <authorList>
            <person name="Koppel N."/>
            <person name="Bisanz J.E."/>
            <person name="Pandelia M.E."/>
            <person name="Turnbaugh P.J."/>
            <person name="Balskus E.P."/>
        </authorList>
    </citation>
    <scope>NUCLEOTIDE SEQUENCE [LARGE SCALE GENOMIC DNA]</scope>
    <source>
        <strain evidence="1 2">16A</strain>
    </source>
</reference>
<dbReference type="Proteomes" id="UP000253915">
    <property type="component" value="Unassembled WGS sequence"/>
</dbReference>
<dbReference type="EMBL" id="PPUQ01000011">
    <property type="protein sequence ID" value="RDC37623.1"/>
    <property type="molecule type" value="Genomic_DNA"/>
</dbReference>
<evidence type="ECO:0000313" key="1">
    <source>
        <dbReference type="EMBL" id="RDC37623.1"/>
    </source>
</evidence>
<evidence type="ECO:0000313" key="2">
    <source>
        <dbReference type="Proteomes" id="UP000253915"/>
    </source>
</evidence>
<comment type="caution">
    <text evidence="1">The sequence shown here is derived from an EMBL/GenBank/DDBJ whole genome shotgun (WGS) entry which is preliminary data.</text>
</comment>
<proteinExistence type="predicted"/>
<sequence>MMREIGFFWVFVIALIAASAYFAPVIKQYLVTKIKSSARIEQVIENCTAAVNNNSEALRNNSEALHANNDERDTTVAILREHDRASDLRFQEQNAALTRIENKLQGR</sequence>
<dbReference type="AlphaFoldDB" id="A0ABD7GI62"/>
<gene>
    <name evidence="1" type="ORF">C1853_09200</name>
</gene>
<accession>A0ABD7GI62</accession>